<comment type="caution">
    <text evidence="2">The sequence shown here is derived from an EMBL/GenBank/DDBJ whole genome shotgun (WGS) entry which is preliminary data.</text>
</comment>
<proteinExistence type="predicted"/>
<accession>A0ABW0YFC6</accession>
<protein>
    <submittedName>
        <fullName evidence="2">TPM domain-containing protein</fullName>
    </submittedName>
</protein>
<reference evidence="3" key="1">
    <citation type="journal article" date="2019" name="Int. J. Syst. Evol. Microbiol.">
        <title>The Global Catalogue of Microorganisms (GCM) 10K type strain sequencing project: providing services to taxonomists for standard genome sequencing and annotation.</title>
        <authorList>
            <consortium name="The Broad Institute Genomics Platform"/>
            <consortium name="The Broad Institute Genome Sequencing Center for Infectious Disease"/>
            <person name="Wu L."/>
            <person name="Ma J."/>
        </authorList>
    </citation>
    <scope>NUCLEOTIDE SEQUENCE [LARGE SCALE GENOMIC DNA]</scope>
    <source>
        <strain evidence="3">KCTC 15012</strain>
    </source>
</reference>
<dbReference type="PANTHER" id="PTHR30373">
    <property type="entry name" value="UPF0603 PROTEIN YGCG"/>
    <property type="match status" value="1"/>
</dbReference>
<evidence type="ECO:0000313" key="2">
    <source>
        <dbReference type="EMBL" id="MFC5707298.1"/>
    </source>
</evidence>
<dbReference type="Pfam" id="PF04536">
    <property type="entry name" value="TPM_phosphatase"/>
    <property type="match status" value="1"/>
</dbReference>
<gene>
    <name evidence="2" type="ORF">ACFPVW_14845</name>
</gene>
<dbReference type="Proteomes" id="UP001596132">
    <property type="component" value="Unassembled WGS sequence"/>
</dbReference>
<evidence type="ECO:0000313" key="3">
    <source>
        <dbReference type="Proteomes" id="UP001596132"/>
    </source>
</evidence>
<dbReference type="PANTHER" id="PTHR30373:SF2">
    <property type="entry name" value="UPF0603 PROTEIN YGCG"/>
    <property type="match status" value="1"/>
</dbReference>
<feature type="domain" description="TPM" evidence="1">
    <location>
        <begin position="49"/>
        <end position="172"/>
    </location>
</feature>
<dbReference type="Gene3D" id="3.10.310.50">
    <property type="match status" value="1"/>
</dbReference>
<dbReference type="RefSeq" id="WP_082041494.1">
    <property type="nucleotide sequence ID" value="NZ_CDDF01000005.1"/>
</dbReference>
<dbReference type="EMBL" id="JBHSPP010000016">
    <property type="protein sequence ID" value="MFC5707298.1"/>
    <property type="molecule type" value="Genomic_DNA"/>
</dbReference>
<evidence type="ECO:0000259" key="1">
    <source>
        <dbReference type="Pfam" id="PF04536"/>
    </source>
</evidence>
<keyword evidence="3" id="KW-1185">Reference proteome</keyword>
<dbReference type="InterPro" id="IPR007621">
    <property type="entry name" value="TPM_dom"/>
</dbReference>
<organism evidence="2 3">
    <name type="scientific">Aeromonas eucrenophila</name>
    <dbReference type="NCBI Taxonomy" id="649"/>
    <lineage>
        <taxon>Bacteria</taxon>
        <taxon>Pseudomonadati</taxon>
        <taxon>Pseudomonadota</taxon>
        <taxon>Gammaproteobacteria</taxon>
        <taxon>Aeromonadales</taxon>
        <taxon>Aeromonadaceae</taxon>
        <taxon>Aeromonas</taxon>
    </lineage>
</organism>
<name>A0ABW0YFC6_9GAMM</name>
<sequence length="259" mass="26882">MSRITRGFWPTSLHRGTAHPLLQALLCCLLLWTAALQAAPSFPALSGRVVDQANLMSRKQAHQLTQQLAAFEKRSGIQLVVVSIDTLAGETIEEYGYQLGRHWGIGQKDKNNGVLLLIAQDERKVRIEVGYGLEGALPDAIAANIIQTRILPAFKRGDMVAGIVSGSQGIMQALAGEYTPADVAKHDKGGGPWLFILVVVAMIILHNLRDGGGGPGGRRRAAYLAGGFGAGRPGGGFGGGGGFSGGGGSFGGGGASGGW</sequence>